<keyword evidence="1" id="KW-0812">Transmembrane</keyword>
<evidence type="ECO:0000313" key="2">
    <source>
        <dbReference type="EMBL" id="EOT30717.1"/>
    </source>
</evidence>
<accession>S0NUS5</accession>
<comment type="caution">
    <text evidence="2">The sequence shown here is derived from an EMBL/GenBank/DDBJ whole genome shotgun (WGS) entry which is preliminary data.</text>
</comment>
<keyword evidence="1" id="KW-1133">Transmembrane helix</keyword>
<feature type="transmembrane region" description="Helical" evidence="1">
    <location>
        <begin position="77"/>
        <end position="102"/>
    </location>
</feature>
<dbReference type="Proteomes" id="UP000014136">
    <property type="component" value="Unassembled WGS sequence"/>
</dbReference>
<dbReference type="EMBL" id="AHYT01000001">
    <property type="protein sequence ID" value="EOT30717.1"/>
    <property type="molecule type" value="Genomic_DNA"/>
</dbReference>
<dbReference type="RefSeq" id="WP_016174232.1">
    <property type="nucleotide sequence ID" value="NZ_KE136389.1"/>
</dbReference>
<feature type="transmembrane region" description="Helical" evidence="1">
    <location>
        <begin position="44"/>
        <end position="65"/>
    </location>
</feature>
<keyword evidence="3" id="KW-1185">Reference proteome</keyword>
<gene>
    <name evidence="2" type="ORF">OMQ_00421</name>
</gene>
<organism evidence="2 3">
    <name type="scientific">Enterococcus saccharolyticus subsp. saccharolyticus ATCC 43076</name>
    <dbReference type="NCBI Taxonomy" id="1139996"/>
    <lineage>
        <taxon>Bacteria</taxon>
        <taxon>Bacillati</taxon>
        <taxon>Bacillota</taxon>
        <taxon>Bacilli</taxon>
        <taxon>Lactobacillales</taxon>
        <taxon>Enterococcaceae</taxon>
        <taxon>Enterococcus</taxon>
    </lineage>
</organism>
<dbReference type="HOGENOM" id="CLU_1892984_0_0_9"/>
<name>S0NUS5_9ENTE</name>
<feature type="transmembrane region" description="Helical" evidence="1">
    <location>
        <begin position="7"/>
        <end position="24"/>
    </location>
</feature>
<protein>
    <submittedName>
        <fullName evidence="2">Uncharacterized protein</fullName>
    </submittedName>
</protein>
<dbReference type="AlphaFoldDB" id="S0NUS5"/>
<sequence length="134" mass="15853">MKKTIDYLLLSIVPLLVLLLNVWVQQFVRNFYTRFYVFPVMMRFLPIIVLLITTALVIVIVLRTLRYRDEASYQWLLCLDFVVYLIGSVALILKFTLLAHSVVMINSIYYLPILAGLYLGLWFYIFVTKKQHQL</sequence>
<evidence type="ECO:0000313" key="3">
    <source>
        <dbReference type="Proteomes" id="UP000014136"/>
    </source>
</evidence>
<reference evidence="2 3" key="1">
    <citation type="submission" date="2013-03" db="EMBL/GenBank/DDBJ databases">
        <title>The Genome Sequence of Enterococcus saccharolyticus ATCC_43076 (Illumina only assembly).</title>
        <authorList>
            <consortium name="The Broad Institute Genomics Platform"/>
            <consortium name="The Broad Institute Genome Sequencing Center for Infectious Disease"/>
            <person name="Earl A."/>
            <person name="Russ C."/>
            <person name="Gilmore M."/>
            <person name="Surin D."/>
            <person name="Walker B."/>
            <person name="Young S."/>
            <person name="Zeng Q."/>
            <person name="Gargeya S."/>
            <person name="Fitzgerald M."/>
            <person name="Haas B."/>
            <person name="Abouelleil A."/>
            <person name="Allen A.W."/>
            <person name="Alvarado L."/>
            <person name="Arachchi H.M."/>
            <person name="Berlin A.M."/>
            <person name="Chapman S.B."/>
            <person name="Gainer-Dewar J."/>
            <person name="Goldberg J."/>
            <person name="Griggs A."/>
            <person name="Gujja S."/>
            <person name="Hansen M."/>
            <person name="Howarth C."/>
            <person name="Imamovic A."/>
            <person name="Ireland A."/>
            <person name="Larimer J."/>
            <person name="McCowan C."/>
            <person name="Murphy C."/>
            <person name="Pearson M."/>
            <person name="Poon T.W."/>
            <person name="Priest M."/>
            <person name="Roberts A."/>
            <person name="Saif S."/>
            <person name="Shea T."/>
            <person name="Sisk P."/>
            <person name="Sykes S."/>
            <person name="Wortman J."/>
            <person name="Nusbaum C."/>
            <person name="Birren B."/>
        </authorList>
    </citation>
    <scope>NUCLEOTIDE SEQUENCE [LARGE SCALE GENOMIC DNA]</scope>
    <source>
        <strain evidence="2 3">ATCC 43076</strain>
    </source>
</reference>
<evidence type="ECO:0000256" key="1">
    <source>
        <dbReference type="SAM" id="Phobius"/>
    </source>
</evidence>
<keyword evidence="1" id="KW-0472">Membrane</keyword>
<feature type="transmembrane region" description="Helical" evidence="1">
    <location>
        <begin position="108"/>
        <end position="127"/>
    </location>
</feature>
<proteinExistence type="predicted"/>